<evidence type="ECO:0000313" key="2">
    <source>
        <dbReference type="EMBL" id="PIS41890.1"/>
    </source>
</evidence>
<dbReference type="EMBL" id="PEXV01000023">
    <property type="protein sequence ID" value="PIS41890.1"/>
    <property type="molecule type" value="Genomic_DNA"/>
</dbReference>
<evidence type="ECO:0000259" key="1">
    <source>
        <dbReference type="Pfam" id="PF08818"/>
    </source>
</evidence>
<reference evidence="3" key="1">
    <citation type="submission" date="2017-09" db="EMBL/GenBank/DDBJ databases">
        <title>Depth-based differentiation of microbial function through sediment-hosted aquifers and enrichment of novel symbionts in the deep terrestrial subsurface.</title>
        <authorList>
            <person name="Probst A.J."/>
            <person name="Ladd B."/>
            <person name="Jarett J.K."/>
            <person name="Geller-Mcgrath D.E."/>
            <person name="Sieber C.M.K."/>
            <person name="Emerson J.B."/>
            <person name="Anantharaman K."/>
            <person name="Thomas B.C."/>
            <person name="Malmstrom R."/>
            <person name="Stieglmeier M."/>
            <person name="Klingl A."/>
            <person name="Woyke T."/>
            <person name="Ryan C.M."/>
            <person name="Banfield J.F."/>
        </authorList>
    </citation>
    <scope>NUCLEOTIDE SEQUENCE [LARGE SCALE GENOMIC DNA]</scope>
</reference>
<name>A0A2H0YTV9_9BACT</name>
<dbReference type="Gene3D" id="3.90.1150.200">
    <property type="match status" value="1"/>
</dbReference>
<gene>
    <name evidence="2" type="ORF">COT25_00660</name>
</gene>
<sequence>MKNYAAKTIDEYIAHASKGAQPKLKELRKLIQLTIPEAEESIKWGIPFYMYHGMLGGFSVFKSHISFGLGGPRLSAKLRADLLKKGYETGAKIIQIKFNQKIPTAVIKGILKNQARINKAQKGINK</sequence>
<dbReference type="InterPro" id="IPR014922">
    <property type="entry name" value="YdhG-like"/>
</dbReference>
<dbReference type="Proteomes" id="UP000228711">
    <property type="component" value="Unassembled WGS sequence"/>
</dbReference>
<comment type="caution">
    <text evidence="2">The sequence shown here is derived from an EMBL/GenBank/DDBJ whole genome shotgun (WGS) entry which is preliminary data.</text>
</comment>
<dbReference type="AlphaFoldDB" id="A0A2H0YTV9"/>
<feature type="domain" description="YdhG-like" evidence="1">
    <location>
        <begin position="21"/>
        <end position="113"/>
    </location>
</feature>
<dbReference type="Pfam" id="PF08818">
    <property type="entry name" value="DUF1801"/>
    <property type="match status" value="1"/>
</dbReference>
<organism evidence="2 3">
    <name type="scientific">Candidatus Kerfeldbacteria bacterium CG08_land_8_20_14_0_20_42_7</name>
    <dbReference type="NCBI Taxonomy" id="2014245"/>
    <lineage>
        <taxon>Bacteria</taxon>
        <taxon>Candidatus Kerfeldiibacteriota</taxon>
    </lineage>
</organism>
<protein>
    <recommendedName>
        <fullName evidence="1">YdhG-like domain-containing protein</fullName>
    </recommendedName>
</protein>
<accession>A0A2H0YTV9</accession>
<proteinExistence type="predicted"/>
<evidence type="ECO:0000313" key="3">
    <source>
        <dbReference type="Proteomes" id="UP000228711"/>
    </source>
</evidence>
<dbReference type="SUPFAM" id="SSF159888">
    <property type="entry name" value="YdhG-like"/>
    <property type="match status" value="1"/>
</dbReference>